<feature type="domain" description="PBP" evidence="1">
    <location>
        <begin position="123"/>
        <end position="302"/>
    </location>
</feature>
<dbReference type="EMBL" id="FOJY01000002">
    <property type="protein sequence ID" value="SFA77772.1"/>
    <property type="molecule type" value="Genomic_DNA"/>
</dbReference>
<dbReference type="InterPro" id="IPR041657">
    <property type="entry name" value="HTH_17"/>
</dbReference>
<evidence type="ECO:0000313" key="3">
    <source>
        <dbReference type="EMBL" id="SFA77772.1"/>
    </source>
</evidence>
<dbReference type="PANTHER" id="PTHR38431">
    <property type="entry name" value="BLL2305 PROTEIN"/>
    <property type="match status" value="1"/>
</dbReference>
<sequence length="332" mass="36826">MDNLYTPQEIADLLKIKKNTVYELIKRGEIKATKIGKQFRISQENLNDYLKQPADITPAPQNVSQTYSKVYHSAQSSSFTNISGDTRHSTSGLSDLGLILCGQDQILDSLSSHIEASPLGGLTFRSYMGSYNALNALYLRKVHVSTAHLWDEATNSYNLPFISHLVPGTRCIVIHLVKRVEGFYILKGNPKLFSGFDDLTRDDITFVSRERGSGARILADAHLYKRNINPLNIKGYGHEVMSHINSAAAVSSGIADVAIGIENVLPQFPNLDFIPIQEESLDLVFLEESLSLPSIMTMISIIRSDNFKKELSVMNGYNVEGLGEVLMGEIPF</sequence>
<reference evidence="3 4" key="1">
    <citation type="submission" date="2016-10" db="EMBL/GenBank/DDBJ databases">
        <authorList>
            <person name="de Groot N.N."/>
        </authorList>
    </citation>
    <scope>NUCLEOTIDE SEQUENCE [LARGE SCALE GENOMIC DNA]</scope>
    <source>
        <strain evidence="3 4">DSM 5522</strain>
    </source>
</reference>
<evidence type="ECO:0000259" key="2">
    <source>
        <dbReference type="Pfam" id="PF12728"/>
    </source>
</evidence>
<dbReference type="Proteomes" id="UP000198838">
    <property type="component" value="Unassembled WGS sequence"/>
</dbReference>
<dbReference type="OrthoDB" id="9804758at2"/>
<protein>
    <submittedName>
        <fullName evidence="3">Putative molybdopterin biosynthesis protein</fullName>
    </submittedName>
</protein>
<name>A0A1I0VN59_9FIRM</name>
<dbReference type="GO" id="GO:0003677">
    <property type="term" value="F:DNA binding"/>
    <property type="evidence" value="ECO:0007669"/>
    <property type="project" value="InterPro"/>
</dbReference>
<dbReference type="RefSeq" id="WP_092870111.1">
    <property type="nucleotide sequence ID" value="NZ_FOJY01000002.1"/>
</dbReference>
<dbReference type="InterPro" id="IPR024370">
    <property type="entry name" value="PBP_domain"/>
</dbReference>
<dbReference type="Gene3D" id="3.40.190.10">
    <property type="entry name" value="Periplasmic binding protein-like II"/>
    <property type="match status" value="1"/>
</dbReference>
<dbReference type="PANTHER" id="PTHR38431:SF1">
    <property type="entry name" value="BLL2305 PROTEIN"/>
    <property type="match status" value="1"/>
</dbReference>
<feature type="domain" description="Helix-turn-helix" evidence="2">
    <location>
        <begin position="4"/>
        <end position="52"/>
    </location>
</feature>
<keyword evidence="4" id="KW-1185">Reference proteome</keyword>
<dbReference type="Pfam" id="PF12727">
    <property type="entry name" value="PBP_like"/>
    <property type="match status" value="1"/>
</dbReference>
<dbReference type="NCBIfam" id="TIGR01764">
    <property type="entry name" value="excise"/>
    <property type="match status" value="1"/>
</dbReference>
<dbReference type="SUPFAM" id="SSF53850">
    <property type="entry name" value="Periplasmic binding protein-like II"/>
    <property type="match status" value="1"/>
</dbReference>
<dbReference type="InterPro" id="IPR010093">
    <property type="entry name" value="SinI_DNA-bd"/>
</dbReference>
<evidence type="ECO:0000259" key="1">
    <source>
        <dbReference type="Pfam" id="PF12727"/>
    </source>
</evidence>
<dbReference type="STRING" id="1120918.SAMN05216249_102100"/>
<dbReference type="Pfam" id="PF12728">
    <property type="entry name" value="HTH_17"/>
    <property type="match status" value="1"/>
</dbReference>
<dbReference type="AlphaFoldDB" id="A0A1I0VN59"/>
<proteinExistence type="predicted"/>
<organism evidence="3 4">
    <name type="scientific">Acetitomaculum ruminis DSM 5522</name>
    <dbReference type="NCBI Taxonomy" id="1120918"/>
    <lineage>
        <taxon>Bacteria</taxon>
        <taxon>Bacillati</taxon>
        <taxon>Bacillota</taxon>
        <taxon>Clostridia</taxon>
        <taxon>Lachnospirales</taxon>
        <taxon>Lachnospiraceae</taxon>
        <taxon>Acetitomaculum</taxon>
    </lineage>
</organism>
<evidence type="ECO:0000313" key="4">
    <source>
        <dbReference type="Proteomes" id="UP000198838"/>
    </source>
</evidence>
<gene>
    <name evidence="3" type="ORF">SAMN05216249_102100</name>
</gene>
<accession>A0A1I0VN59</accession>